<reference evidence="3" key="1">
    <citation type="submission" date="2025-08" db="UniProtKB">
        <authorList>
            <consortium name="Ensembl"/>
        </authorList>
    </citation>
    <scope>IDENTIFICATION</scope>
</reference>
<dbReference type="Gene3D" id="3.30.420.10">
    <property type="entry name" value="Ribonuclease H-like superfamily/Ribonuclease H"/>
    <property type="match status" value="1"/>
</dbReference>
<dbReference type="PROSITE" id="PS50994">
    <property type="entry name" value="INTEGRASE"/>
    <property type="match status" value="1"/>
</dbReference>
<dbReference type="PANTHER" id="PTHR37984">
    <property type="entry name" value="PROTEIN CBG26694"/>
    <property type="match status" value="1"/>
</dbReference>
<sequence length="314" mass="35626">MPKNQKEPLKPHELPELPWYKLGVDIFELKGRSFLLTVDYFSKYPEVQQIPDKAASTVIGKLKAIFARHGIPKEIISDHVPFASAEVRQFAKNWGINWKYSSPGYPQSNGMAERSIKTIKLTLKKAEQAKMDPHLALLSLRNTPVTGLGYSPAELLMGRVLRSTLPIASVALKPKHPKDVQKKLVQQQQRQAHYYNQHAKPLSVIQPGSVVRVETSQGWKPAVVTEQRPEPRSYNIVTDSGQTYRRNRRHLRTIKDQDLTGVVEEVGGDDTEGTVQKDNVQDQTAVFENTEQGNRTRSGRLVKRPSRFSDFEMH</sequence>
<dbReference type="Ensembl" id="ENSCCRT00015008018.1">
    <property type="protein sequence ID" value="ENSCCRP00015007696.1"/>
    <property type="gene ID" value="ENSCCRG00015003861.1"/>
</dbReference>
<feature type="compositionally biased region" description="Basic residues" evidence="1">
    <location>
        <begin position="297"/>
        <end position="306"/>
    </location>
</feature>
<dbReference type="PANTHER" id="PTHR37984:SF7">
    <property type="entry name" value="INTEGRASE CATALYTIC DOMAIN-CONTAINING PROTEIN"/>
    <property type="match status" value="1"/>
</dbReference>
<dbReference type="Pfam" id="PF00665">
    <property type="entry name" value="rve"/>
    <property type="match status" value="1"/>
</dbReference>
<dbReference type="InterPro" id="IPR036397">
    <property type="entry name" value="RNaseH_sf"/>
</dbReference>
<dbReference type="SUPFAM" id="SSF53098">
    <property type="entry name" value="Ribonuclease H-like"/>
    <property type="match status" value="1"/>
</dbReference>
<dbReference type="GO" id="GO:0003676">
    <property type="term" value="F:nucleic acid binding"/>
    <property type="evidence" value="ECO:0007669"/>
    <property type="project" value="InterPro"/>
</dbReference>
<dbReference type="InterPro" id="IPR001584">
    <property type="entry name" value="Integrase_cat-core"/>
</dbReference>
<dbReference type="AlphaFoldDB" id="A0A8C1SIE5"/>
<protein>
    <recommendedName>
        <fullName evidence="2">Integrase catalytic domain-containing protein</fullName>
    </recommendedName>
</protein>
<proteinExistence type="predicted"/>
<dbReference type="InterPro" id="IPR012337">
    <property type="entry name" value="RNaseH-like_sf"/>
</dbReference>
<dbReference type="FunFam" id="3.30.420.10:FF:000063">
    <property type="entry name" value="Retrovirus-related Pol polyprotein from transposon 297-like Protein"/>
    <property type="match status" value="1"/>
</dbReference>
<dbReference type="InterPro" id="IPR050951">
    <property type="entry name" value="Retrovirus_Pol_polyprotein"/>
</dbReference>
<evidence type="ECO:0000259" key="2">
    <source>
        <dbReference type="PROSITE" id="PS50994"/>
    </source>
</evidence>
<feature type="domain" description="Integrase catalytic" evidence="2">
    <location>
        <begin position="14"/>
        <end position="174"/>
    </location>
</feature>
<dbReference type="Proteomes" id="UP000694700">
    <property type="component" value="Unplaced"/>
</dbReference>
<evidence type="ECO:0000313" key="3">
    <source>
        <dbReference type="Ensembl" id="ENSCCRP00015007696.1"/>
    </source>
</evidence>
<name>A0A8C1SIE5_CYPCA</name>
<organism evidence="3 4">
    <name type="scientific">Cyprinus carpio</name>
    <name type="common">Common carp</name>
    <dbReference type="NCBI Taxonomy" id="7962"/>
    <lineage>
        <taxon>Eukaryota</taxon>
        <taxon>Metazoa</taxon>
        <taxon>Chordata</taxon>
        <taxon>Craniata</taxon>
        <taxon>Vertebrata</taxon>
        <taxon>Euteleostomi</taxon>
        <taxon>Actinopterygii</taxon>
        <taxon>Neopterygii</taxon>
        <taxon>Teleostei</taxon>
        <taxon>Ostariophysi</taxon>
        <taxon>Cypriniformes</taxon>
        <taxon>Cyprinidae</taxon>
        <taxon>Cyprininae</taxon>
        <taxon>Cyprinus</taxon>
    </lineage>
</organism>
<accession>A0A8C1SIE5</accession>
<evidence type="ECO:0000256" key="1">
    <source>
        <dbReference type="SAM" id="MobiDB-lite"/>
    </source>
</evidence>
<evidence type="ECO:0000313" key="4">
    <source>
        <dbReference type="Proteomes" id="UP000694700"/>
    </source>
</evidence>
<feature type="region of interest" description="Disordered" evidence="1">
    <location>
        <begin position="289"/>
        <end position="314"/>
    </location>
</feature>
<dbReference type="GO" id="GO:0015074">
    <property type="term" value="P:DNA integration"/>
    <property type="evidence" value="ECO:0007669"/>
    <property type="project" value="InterPro"/>
</dbReference>